<protein>
    <recommendedName>
        <fullName evidence="1 2">Segregation and condensation protein A</fullName>
    </recommendedName>
</protein>
<dbReference type="PANTHER" id="PTHR33969">
    <property type="entry name" value="SEGREGATION AND CONDENSATION PROTEIN A"/>
    <property type="match status" value="1"/>
</dbReference>
<dbReference type="InterPro" id="IPR003768">
    <property type="entry name" value="ScpA"/>
</dbReference>
<sequence>MQQVELIATPVAKVEGEPVRELPADLFIPPEALEVFLETFEGPLDFLLYLIRKQKLDIVDLPIHRITTQYLEYIGMLQGMKVELAADYLVMAATLAEIKSRMLLPKPELDDEEQDPRALLVAQLQAYEVVKQAASDLDDLPRLERDRLTAAAKRQGEQGPKVLPPQVELGELLAAFAQVCQRLGQLEHHKISRESLSTRERMSQILSQLECGEFVAFERFFSLNEGKAGVLVSLLALLELLKGGLIELMQAKPFAQIHVRLAS</sequence>
<evidence type="ECO:0000313" key="4">
    <source>
        <dbReference type="Proteomes" id="UP001161422"/>
    </source>
</evidence>
<reference evidence="3" key="1">
    <citation type="journal article" date="2014" name="Int. J. Syst. Evol. Microbiol.">
        <title>Complete genome sequence of Corynebacterium casei LMG S-19264T (=DSM 44701T), isolated from a smear-ripened cheese.</title>
        <authorList>
            <consortium name="US DOE Joint Genome Institute (JGI-PGF)"/>
            <person name="Walter F."/>
            <person name="Albersmeier A."/>
            <person name="Kalinowski J."/>
            <person name="Ruckert C."/>
        </authorList>
    </citation>
    <scope>NUCLEOTIDE SEQUENCE</scope>
    <source>
        <strain evidence="3">NBRC 101628</strain>
    </source>
</reference>
<proteinExistence type="inferred from homology"/>
<comment type="caution">
    <text evidence="3">The sequence shown here is derived from an EMBL/GenBank/DDBJ whole genome shotgun (WGS) entry which is preliminary data.</text>
</comment>
<dbReference type="PANTHER" id="PTHR33969:SF2">
    <property type="entry name" value="SEGREGATION AND CONDENSATION PROTEIN A"/>
    <property type="match status" value="1"/>
</dbReference>
<evidence type="ECO:0000256" key="2">
    <source>
        <dbReference type="HAMAP-Rule" id="MF_01805"/>
    </source>
</evidence>
<dbReference type="GO" id="GO:0007059">
    <property type="term" value="P:chromosome segregation"/>
    <property type="evidence" value="ECO:0007669"/>
    <property type="project" value="UniProtKB-UniRule"/>
</dbReference>
<dbReference type="HAMAP" id="MF_01805">
    <property type="entry name" value="ScpA"/>
    <property type="match status" value="1"/>
</dbReference>
<comment type="subcellular location">
    <subcellularLocation>
        <location evidence="2">Cytoplasm</location>
    </subcellularLocation>
    <text evidence="2">Associated with two foci at the outer edges of the nucleoid region in young cells, and at four foci within both cell halves in older cells.</text>
</comment>
<name>A0AA37RR64_9GAMM</name>
<dbReference type="RefSeq" id="WP_169903005.1">
    <property type="nucleotide sequence ID" value="NZ_BSNC01000001.1"/>
</dbReference>
<dbReference type="Pfam" id="PF02616">
    <property type="entry name" value="SMC_ScpA"/>
    <property type="match status" value="1"/>
</dbReference>
<reference evidence="3" key="2">
    <citation type="submission" date="2023-01" db="EMBL/GenBank/DDBJ databases">
        <title>Draft genome sequence of Paraferrimonas sedimenticola strain NBRC 101628.</title>
        <authorList>
            <person name="Sun Q."/>
            <person name="Mori K."/>
        </authorList>
    </citation>
    <scope>NUCLEOTIDE SEQUENCE</scope>
    <source>
        <strain evidence="3">NBRC 101628</strain>
    </source>
</reference>
<comment type="subunit">
    <text evidence="2">Component of a cohesin-like complex composed of ScpA, ScpB and the Smc homodimer, in which ScpA and ScpB bind to the head domain of Smc. The presence of the three proteins is required for the association of the complex with DNA.</text>
</comment>
<dbReference type="Proteomes" id="UP001161422">
    <property type="component" value="Unassembled WGS sequence"/>
</dbReference>
<keyword evidence="2" id="KW-0963">Cytoplasm</keyword>
<comment type="similarity">
    <text evidence="2">Belongs to the ScpA family.</text>
</comment>
<dbReference type="EMBL" id="BSNC01000001">
    <property type="protein sequence ID" value="GLP94921.1"/>
    <property type="molecule type" value="Genomic_DNA"/>
</dbReference>
<accession>A0AA37RR64</accession>
<evidence type="ECO:0000313" key="3">
    <source>
        <dbReference type="EMBL" id="GLP94921.1"/>
    </source>
</evidence>
<comment type="function">
    <text evidence="2">Participates in chromosomal partition during cell division. May act via the formation of a condensin-like complex containing Smc and ScpB that pull DNA away from mid-cell into both cell halves.</text>
</comment>
<organism evidence="3 4">
    <name type="scientific">Paraferrimonas sedimenticola</name>
    <dbReference type="NCBI Taxonomy" id="375674"/>
    <lineage>
        <taxon>Bacteria</taxon>
        <taxon>Pseudomonadati</taxon>
        <taxon>Pseudomonadota</taxon>
        <taxon>Gammaproteobacteria</taxon>
        <taxon>Alteromonadales</taxon>
        <taxon>Ferrimonadaceae</taxon>
        <taxon>Paraferrimonas</taxon>
    </lineage>
</organism>
<gene>
    <name evidence="2 3" type="primary">scpA</name>
    <name evidence="3" type="ORF">GCM10007895_02270</name>
</gene>
<keyword evidence="2" id="KW-0132">Cell division</keyword>
<dbReference type="GO" id="GO:0005737">
    <property type="term" value="C:cytoplasm"/>
    <property type="evidence" value="ECO:0007669"/>
    <property type="project" value="UniProtKB-SubCell"/>
</dbReference>
<keyword evidence="2" id="KW-0131">Cell cycle</keyword>
<dbReference type="Gene3D" id="6.10.250.2410">
    <property type="match status" value="1"/>
</dbReference>
<keyword evidence="2" id="KW-0159">Chromosome partition</keyword>
<dbReference type="GO" id="GO:0006260">
    <property type="term" value="P:DNA replication"/>
    <property type="evidence" value="ECO:0007669"/>
    <property type="project" value="UniProtKB-UniRule"/>
</dbReference>
<evidence type="ECO:0000256" key="1">
    <source>
        <dbReference type="ARBA" id="ARBA00044777"/>
    </source>
</evidence>
<dbReference type="AlphaFoldDB" id="A0AA37RR64"/>
<dbReference type="GO" id="GO:0051301">
    <property type="term" value="P:cell division"/>
    <property type="evidence" value="ECO:0007669"/>
    <property type="project" value="UniProtKB-KW"/>
</dbReference>
<keyword evidence="4" id="KW-1185">Reference proteome</keyword>